<protein>
    <submittedName>
        <fullName evidence="2">Uncharacterized protein</fullName>
    </submittedName>
</protein>
<accession>A0A8X7RNG3</accession>
<dbReference type="Proteomes" id="UP000886595">
    <property type="component" value="Unassembled WGS sequence"/>
</dbReference>
<dbReference type="OrthoDB" id="10262323at2759"/>
<feature type="region of interest" description="Disordered" evidence="1">
    <location>
        <begin position="51"/>
        <end position="71"/>
    </location>
</feature>
<gene>
    <name evidence="2" type="ORF">Bca52824_039008</name>
</gene>
<proteinExistence type="predicted"/>
<dbReference type="EMBL" id="JAAMPC010000009">
    <property type="protein sequence ID" value="KAG2292339.1"/>
    <property type="molecule type" value="Genomic_DNA"/>
</dbReference>
<reference evidence="2 3" key="1">
    <citation type="submission" date="2020-02" db="EMBL/GenBank/DDBJ databases">
        <authorList>
            <person name="Ma Q."/>
            <person name="Huang Y."/>
            <person name="Song X."/>
            <person name="Pei D."/>
        </authorList>
    </citation>
    <scope>NUCLEOTIDE SEQUENCE [LARGE SCALE GENOMIC DNA]</scope>
    <source>
        <strain evidence="2">Sxm20200214</strain>
        <tissue evidence="2">Leaf</tissue>
    </source>
</reference>
<sequence length="71" mass="7631">MGKSVATSEIYLLDSEVRVCDECKTRDVTTVKFKEGIDRLKAIGNAGRVIDVGGNPDTPEGTRLAPNYTSA</sequence>
<evidence type="ECO:0000313" key="2">
    <source>
        <dbReference type="EMBL" id="KAG2292339.1"/>
    </source>
</evidence>
<name>A0A8X7RNG3_BRACI</name>
<evidence type="ECO:0000256" key="1">
    <source>
        <dbReference type="SAM" id="MobiDB-lite"/>
    </source>
</evidence>
<dbReference type="AlphaFoldDB" id="A0A8X7RNG3"/>
<keyword evidence="3" id="KW-1185">Reference proteome</keyword>
<organism evidence="2 3">
    <name type="scientific">Brassica carinata</name>
    <name type="common">Ethiopian mustard</name>
    <name type="synonym">Abyssinian cabbage</name>
    <dbReference type="NCBI Taxonomy" id="52824"/>
    <lineage>
        <taxon>Eukaryota</taxon>
        <taxon>Viridiplantae</taxon>
        <taxon>Streptophyta</taxon>
        <taxon>Embryophyta</taxon>
        <taxon>Tracheophyta</taxon>
        <taxon>Spermatophyta</taxon>
        <taxon>Magnoliopsida</taxon>
        <taxon>eudicotyledons</taxon>
        <taxon>Gunneridae</taxon>
        <taxon>Pentapetalae</taxon>
        <taxon>rosids</taxon>
        <taxon>malvids</taxon>
        <taxon>Brassicales</taxon>
        <taxon>Brassicaceae</taxon>
        <taxon>Brassiceae</taxon>
        <taxon>Brassica</taxon>
    </lineage>
</organism>
<comment type="caution">
    <text evidence="2">The sequence shown here is derived from an EMBL/GenBank/DDBJ whole genome shotgun (WGS) entry which is preliminary data.</text>
</comment>
<evidence type="ECO:0000313" key="3">
    <source>
        <dbReference type="Proteomes" id="UP000886595"/>
    </source>
</evidence>